<sequence length="132" mass="14760">MAADSHGGGSSFGHAAPYRSREGLTTRSVAGSNEIQLRIDPMDFDDEISGLRGQVRKLRNVAEEIGTEVKQQKDFLEQLQLTMIKAQAGVKNNLRRLNKSIIQNGSSHIVHVIVFALVCFFIVYLWSKMSRK</sequence>
<keyword evidence="16" id="KW-1185">Reference proteome</keyword>
<evidence type="ECO:0000256" key="6">
    <source>
        <dbReference type="ARBA" id="ARBA00022927"/>
    </source>
</evidence>
<dbReference type="Gene3D" id="1.20.5.110">
    <property type="match status" value="1"/>
</dbReference>
<keyword evidence="7 13" id="KW-1133">Transmembrane helix</keyword>
<accession>A0AAE1MN77</accession>
<name>A0AAE1MN77_9FABA</name>
<keyword evidence="8" id="KW-0333">Golgi apparatus</keyword>
<dbReference type="PROSITE" id="PS50192">
    <property type="entry name" value="T_SNARE"/>
    <property type="match status" value="1"/>
</dbReference>
<dbReference type="GO" id="GO:0015031">
    <property type="term" value="P:protein transport"/>
    <property type="evidence" value="ECO:0007669"/>
    <property type="project" value="UniProtKB-KW"/>
</dbReference>
<dbReference type="EMBL" id="JAWXYG010000004">
    <property type="protein sequence ID" value="KAK4274147.1"/>
    <property type="molecule type" value="Genomic_DNA"/>
</dbReference>
<evidence type="ECO:0000256" key="5">
    <source>
        <dbReference type="ARBA" id="ARBA00022824"/>
    </source>
</evidence>
<keyword evidence="5" id="KW-0256">Endoplasmic reticulum</keyword>
<evidence type="ECO:0000256" key="7">
    <source>
        <dbReference type="ARBA" id="ARBA00022989"/>
    </source>
</evidence>
<keyword evidence="9" id="KW-0175">Coiled coil</keyword>
<keyword evidence="10 13" id="KW-0472">Membrane</keyword>
<comment type="function">
    <text evidence="12">Required for vesicular transport from the ER to the Golgi complex. Functions as a SNARE associated with ER-derived vesicles.</text>
</comment>
<evidence type="ECO:0000259" key="14">
    <source>
        <dbReference type="PROSITE" id="PS50192"/>
    </source>
</evidence>
<evidence type="ECO:0000256" key="13">
    <source>
        <dbReference type="SAM" id="Phobius"/>
    </source>
</evidence>
<keyword evidence="3" id="KW-0813">Transport</keyword>
<organism evidence="15 16">
    <name type="scientific">Acacia crassicarpa</name>
    <name type="common">northern wattle</name>
    <dbReference type="NCBI Taxonomy" id="499986"/>
    <lineage>
        <taxon>Eukaryota</taxon>
        <taxon>Viridiplantae</taxon>
        <taxon>Streptophyta</taxon>
        <taxon>Embryophyta</taxon>
        <taxon>Tracheophyta</taxon>
        <taxon>Spermatophyta</taxon>
        <taxon>Magnoliopsida</taxon>
        <taxon>eudicotyledons</taxon>
        <taxon>Gunneridae</taxon>
        <taxon>Pentapetalae</taxon>
        <taxon>rosids</taxon>
        <taxon>fabids</taxon>
        <taxon>Fabales</taxon>
        <taxon>Fabaceae</taxon>
        <taxon>Caesalpinioideae</taxon>
        <taxon>mimosoid clade</taxon>
        <taxon>Acacieae</taxon>
        <taxon>Acacia</taxon>
    </lineage>
</organism>
<evidence type="ECO:0000313" key="16">
    <source>
        <dbReference type="Proteomes" id="UP001293593"/>
    </source>
</evidence>
<dbReference type="Proteomes" id="UP001293593">
    <property type="component" value="Unassembled WGS sequence"/>
</dbReference>
<evidence type="ECO:0000256" key="8">
    <source>
        <dbReference type="ARBA" id="ARBA00023034"/>
    </source>
</evidence>
<proteinExistence type="inferred from homology"/>
<keyword evidence="6" id="KW-0653">Protein transport</keyword>
<evidence type="ECO:0000256" key="2">
    <source>
        <dbReference type="ARBA" id="ARBA00004409"/>
    </source>
</evidence>
<dbReference type="GO" id="GO:0005789">
    <property type="term" value="C:endoplasmic reticulum membrane"/>
    <property type="evidence" value="ECO:0007669"/>
    <property type="project" value="UniProtKB-SubCell"/>
</dbReference>
<evidence type="ECO:0000256" key="1">
    <source>
        <dbReference type="ARBA" id="ARBA00004163"/>
    </source>
</evidence>
<keyword evidence="4 13" id="KW-0812">Transmembrane</keyword>
<dbReference type="FunFam" id="1.20.5.110:FF:000056">
    <property type="entry name" value="Bet1-like protein At4g14600"/>
    <property type="match status" value="1"/>
</dbReference>
<evidence type="ECO:0000256" key="12">
    <source>
        <dbReference type="ARBA" id="ARBA00060029"/>
    </source>
</evidence>
<gene>
    <name evidence="15" type="ORF">QN277_017422</name>
</gene>
<protein>
    <recommendedName>
        <fullName evidence="14">t-SNARE coiled-coil homology domain-containing protein</fullName>
    </recommendedName>
</protein>
<evidence type="ECO:0000256" key="9">
    <source>
        <dbReference type="ARBA" id="ARBA00023054"/>
    </source>
</evidence>
<evidence type="ECO:0000256" key="3">
    <source>
        <dbReference type="ARBA" id="ARBA00022448"/>
    </source>
</evidence>
<dbReference type="PANTHER" id="PTHR12791">
    <property type="entry name" value="GOLGI SNARE BET1-RELATED"/>
    <property type="match status" value="1"/>
</dbReference>
<evidence type="ECO:0000256" key="4">
    <source>
        <dbReference type="ARBA" id="ARBA00022692"/>
    </source>
</evidence>
<comment type="similarity">
    <text evidence="11">Belongs to the BET1 family.</text>
</comment>
<dbReference type="GO" id="GO:0000139">
    <property type="term" value="C:Golgi membrane"/>
    <property type="evidence" value="ECO:0007669"/>
    <property type="project" value="UniProtKB-SubCell"/>
</dbReference>
<dbReference type="AlphaFoldDB" id="A0AAE1MN77"/>
<evidence type="ECO:0000256" key="10">
    <source>
        <dbReference type="ARBA" id="ARBA00023136"/>
    </source>
</evidence>
<comment type="caution">
    <text evidence="15">The sequence shown here is derived from an EMBL/GenBank/DDBJ whole genome shotgun (WGS) entry which is preliminary data.</text>
</comment>
<dbReference type="SUPFAM" id="SSF58038">
    <property type="entry name" value="SNARE fusion complex"/>
    <property type="match status" value="1"/>
</dbReference>
<evidence type="ECO:0000313" key="15">
    <source>
        <dbReference type="EMBL" id="KAK4274147.1"/>
    </source>
</evidence>
<reference evidence="15" key="1">
    <citation type="submission" date="2023-10" db="EMBL/GenBank/DDBJ databases">
        <title>Chromosome-level genome of the transformable northern wattle, Acacia crassicarpa.</title>
        <authorList>
            <person name="Massaro I."/>
            <person name="Sinha N.R."/>
            <person name="Poethig S."/>
            <person name="Leichty A.R."/>
        </authorList>
    </citation>
    <scope>NUCLEOTIDE SEQUENCE</scope>
    <source>
        <strain evidence="15">Acra3RX</strain>
        <tissue evidence="15">Leaf</tissue>
    </source>
</reference>
<evidence type="ECO:0000256" key="11">
    <source>
        <dbReference type="ARBA" id="ARBA00037962"/>
    </source>
</evidence>
<comment type="subcellular location">
    <subcellularLocation>
        <location evidence="1">Endoplasmic reticulum membrane</location>
        <topology evidence="1">Single-pass type IV membrane protein</topology>
    </subcellularLocation>
    <subcellularLocation>
        <location evidence="2">Golgi apparatus membrane</location>
        <topology evidence="2">Single-pass type IV membrane protein</topology>
    </subcellularLocation>
</comment>
<feature type="transmembrane region" description="Helical" evidence="13">
    <location>
        <begin position="108"/>
        <end position="126"/>
    </location>
</feature>
<dbReference type="InterPro" id="IPR000727">
    <property type="entry name" value="T_SNARE_dom"/>
</dbReference>
<feature type="domain" description="T-SNARE coiled-coil homology" evidence="14">
    <location>
        <begin position="38"/>
        <end position="100"/>
    </location>
</feature>
<dbReference type="CDD" id="cd15841">
    <property type="entry name" value="SNARE_Qc"/>
    <property type="match status" value="1"/>
</dbReference>